<accession>A0A6G1KPJ9</accession>
<dbReference type="EMBL" id="MU005764">
    <property type="protein sequence ID" value="KAF2714402.1"/>
    <property type="molecule type" value="Genomic_DNA"/>
</dbReference>
<evidence type="ECO:0000256" key="1">
    <source>
        <dbReference type="SAM" id="MobiDB-lite"/>
    </source>
</evidence>
<dbReference type="Proteomes" id="UP000799428">
    <property type="component" value="Unassembled WGS sequence"/>
</dbReference>
<keyword evidence="3" id="KW-1185">Reference proteome</keyword>
<evidence type="ECO:0000313" key="2">
    <source>
        <dbReference type="EMBL" id="KAF2714402.1"/>
    </source>
</evidence>
<feature type="compositionally biased region" description="Polar residues" evidence="1">
    <location>
        <begin position="163"/>
        <end position="172"/>
    </location>
</feature>
<name>A0A6G1KPJ9_9PLEO</name>
<evidence type="ECO:0000313" key="3">
    <source>
        <dbReference type="Proteomes" id="UP000799428"/>
    </source>
</evidence>
<gene>
    <name evidence="2" type="ORF">K504DRAFT_486326</name>
</gene>
<dbReference type="AlphaFoldDB" id="A0A6G1KPJ9"/>
<protein>
    <submittedName>
        <fullName evidence="2">Uncharacterized protein</fullName>
    </submittedName>
</protein>
<sequence length="172" mass="20079">MHIPPVQNLVKIKDNSRQSIGRDTCKKGLERAEIIVKEQTRKDTAETRLREEYRRLQDERNHEEESERVVKEHISKQERDEAVRELTRHQISAEVRQEQQEEERRARSTKADTIRFHLSETMKAKEFEGAQDAIFREIVANLPIDAKETPARTYQSPGGRESVPSQTCTSLD</sequence>
<organism evidence="2 3">
    <name type="scientific">Pleomassaria siparia CBS 279.74</name>
    <dbReference type="NCBI Taxonomy" id="1314801"/>
    <lineage>
        <taxon>Eukaryota</taxon>
        <taxon>Fungi</taxon>
        <taxon>Dikarya</taxon>
        <taxon>Ascomycota</taxon>
        <taxon>Pezizomycotina</taxon>
        <taxon>Dothideomycetes</taxon>
        <taxon>Pleosporomycetidae</taxon>
        <taxon>Pleosporales</taxon>
        <taxon>Pleomassariaceae</taxon>
        <taxon>Pleomassaria</taxon>
    </lineage>
</organism>
<feature type="region of interest" description="Disordered" evidence="1">
    <location>
        <begin position="57"/>
        <end position="82"/>
    </location>
</feature>
<feature type="region of interest" description="Disordered" evidence="1">
    <location>
        <begin position="146"/>
        <end position="172"/>
    </location>
</feature>
<reference evidence="2" key="1">
    <citation type="journal article" date="2020" name="Stud. Mycol.">
        <title>101 Dothideomycetes genomes: a test case for predicting lifestyles and emergence of pathogens.</title>
        <authorList>
            <person name="Haridas S."/>
            <person name="Albert R."/>
            <person name="Binder M."/>
            <person name="Bloem J."/>
            <person name="Labutti K."/>
            <person name="Salamov A."/>
            <person name="Andreopoulos B."/>
            <person name="Baker S."/>
            <person name="Barry K."/>
            <person name="Bills G."/>
            <person name="Bluhm B."/>
            <person name="Cannon C."/>
            <person name="Castanera R."/>
            <person name="Culley D."/>
            <person name="Daum C."/>
            <person name="Ezra D."/>
            <person name="Gonzalez J."/>
            <person name="Henrissat B."/>
            <person name="Kuo A."/>
            <person name="Liang C."/>
            <person name="Lipzen A."/>
            <person name="Lutzoni F."/>
            <person name="Magnuson J."/>
            <person name="Mondo S."/>
            <person name="Nolan M."/>
            <person name="Ohm R."/>
            <person name="Pangilinan J."/>
            <person name="Park H.-J."/>
            <person name="Ramirez L."/>
            <person name="Alfaro M."/>
            <person name="Sun H."/>
            <person name="Tritt A."/>
            <person name="Yoshinaga Y."/>
            <person name="Zwiers L.-H."/>
            <person name="Turgeon B."/>
            <person name="Goodwin S."/>
            <person name="Spatafora J."/>
            <person name="Crous P."/>
            <person name="Grigoriev I."/>
        </authorList>
    </citation>
    <scope>NUCLEOTIDE SEQUENCE</scope>
    <source>
        <strain evidence="2">CBS 279.74</strain>
    </source>
</reference>
<proteinExistence type="predicted"/>